<evidence type="ECO:0000313" key="4">
    <source>
        <dbReference type="EMBL" id="KAK1738738.1"/>
    </source>
</evidence>
<dbReference type="PANTHER" id="PTHR13547">
    <property type="match status" value="1"/>
</dbReference>
<dbReference type="EMBL" id="JATAAI010000020">
    <property type="protein sequence ID" value="KAK1738738.1"/>
    <property type="molecule type" value="Genomic_DNA"/>
</dbReference>
<proteinExistence type="predicted"/>
<reference evidence="4" key="1">
    <citation type="submission" date="2023-06" db="EMBL/GenBank/DDBJ databases">
        <title>Survivors Of The Sea: Transcriptome response of Skeletonema marinoi to long-term dormancy.</title>
        <authorList>
            <person name="Pinder M.I.M."/>
            <person name="Kourtchenko O."/>
            <person name="Robertson E.K."/>
            <person name="Larsson T."/>
            <person name="Maumus F."/>
            <person name="Osuna-Cruz C.M."/>
            <person name="Vancaester E."/>
            <person name="Stenow R."/>
            <person name="Vandepoele K."/>
            <person name="Ploug H."/>
            <person name="Bruchert V."/>
            <person name="Godhe A."/>
            <person name="Topel M."/>
        </authorList>
    </citation>
    <scope>NUCLEOTIDE SEQUENCE</scope>
    <source>
        <strain evidence="4">R05AC</strain>
    </source>
</reference>
<dbReference type="Gene3D" id="1.25.40.10">
    <property type="entry name" value="Tetratricopeptide repeat domain"/>
    <property type="match status" value="1"/>
</dbReference>
<evidence type="ECO:0000256" key="1">
    <source>
        <dbReference type="ARBA" id="ARBA00022737"/>
    </source>
</evidence>
<feature type="compositionally biased region" description="Basic and acidic residues" evidence="2">
    <location>
        <begin position="110"/>
        <end position="122"/>
    </location>
</feature>
<feature type="compositionally biased region" description="Low complexity" evidence="2">
    <location>
        <begin position="161"/>
        <end position="175"/>
    </location>
</feature>
<feature type="non-terminal residue" evidence="4">
    <location>
        <position position="930"/>
    </location>
</feature>
<feature type="domain" description="PROP1-like PPR" evidence="3">
    <location>
        <begin position="454"/>
        <end position="548"/>
    </location>
</feature>
<feature type="region of interest" description="Disordered" evidence="2">
    <location>
        <begin position="107"/>
        <end position="175"/>
    </location>
</feature>
<evidence type="ECO:0000256" key="2">
    <source>
        <dbReference type="SAM" id="MobiDB-lite"/>
    </source>
</evidence>
<organism evidence="4 5">
    <name type="scientific">Skeletonema marinoi</name>
    <dbReference type="NCBI Taxonomy" id="267567"/>
    <lineage>
        <taxon>Eukaryota</taxon>
        <taxon>Sar</taxon>
        <taxon>Stramenopiles</taxon>
        <taxon>Ochrophyta</taxon>
        <taxon>Bacillariophyta</taxon>
        <taxon>Coscinodiscophyceae</taxon>
        <taxon>Thalassiosirophycidae</taxon>
        <taxon>Thalassiosirales</taxon>
        <taxon>Skeletonemataceae</taxon>
        <taxon>Skeletonema</taxon>
        <taxon>Skeletonema marinoi-dohrnii complex</taxon>
    </lineage>
</organism>
<keyword evidence="4" id="KW-0378">Hydrolase</keyword>
<evidence type="ECO:0000259" key="3">
    <source>
        <dbReference type="Pfam" id="PF17177"/>
    </source>
</evidence>
<accession>A0AAD8Y3W6</accession>
<keyword evidence="5" id="KW-1185">Reference proteome</keyword>
<dbReference type="PANTHER" id="PTHR13547:SF1">
    <property type="entry name" value="MITOCHONDRIAL RIBONUCLEASE P CATALYTIC SUBUNIT"/>
    <property type="match status" value="1"/>
</dbReference>
<dbReference type="Pfam" id="PF17177">
    <property type="entry name" value="PPR_long"/>
    <property type="match status" value="1"/>
</dbReference>
<comment type="caution">
    <text evidence="4">The sequence shown here is derived from an EMBL/GenBank/DDBJ whole genome shotgun (WGS) entry which is preliminary data.</text>
</comment>
<dbReference type="Proteomes" id="UP001224775">
    <property type="component" value="Unassembled WGS sequence"/>
</dbReference>
<dbReference type="InterPro" id="IPR011990">
    <property type="entry name" value="TPR-like_helical_dom_sf"/>
</dbReference>
<protein>
    <submittedName>
        <fullName evidence="4">Mitochondrial ribonuclease P catalytic subunit</fullName>
        <ecNumber evidence="4">3.1.26.5</ecNumber>
    </submittedName>
</protein>
<sequence>MIRSRLHRAATAASGHRCKQHRHYTKTLVASSTTHQKTKPSFFDQVDEQMNQDYPHQYESYLESKRAYQNRKEMMLQNEEARVRRLNNDDDVAPVMADTKLFQENTSSDVIERSSRSRHQVEQIEEPWYKQIEQQEGASTQSRAEEATSTAAETPKREESNISLNLDNNHNNNTTGKKSSIFSSISKSALSFQDGDKSTTIPLAELFPSLYAKESSSDSATSSSHTDTTDAINPEMMYDARHFDAYREAMTAVMSNEKMQRTLSKFEKRDEANVELIQKLKEWVLSDHRIIDEEVVGDRWSKLEKHWREEWTVGGASSLMEGSNGGNDPVSNVMKAELKAQNELFQSKLLHADEGDDQEGKKDPQTFNQIAQLLFTALGRYCAERARSVPMEVAWYKVKESGLVLPKDTISTYLYVVGTMGMGDSFRMTTGDEEKKNNNSEASISEEVVTYHDLAMKPTESSISLRVKAFASKGDAKTANELLEAFKKRIGDDVDNKEAIRLRTYLPILKQYCESKDVGAALAVFKQMQSISTVILEPENYVLLLASIAENGFFCTSSPPIEGALDLGLNHESGPELFDELVSEMADDVLEISSASASRLHNALAIGFKERPENNLKEMHPLASMPISRQPAESNEVVACRISLDRSSGICPVTQAQQRLIVLEPSQRRQLHDDLLTLSREQFSKFAGKRDGESPDRATEELSKFSDWLNERDGEPFTAILDGANIGYYMQSFDKGRFNYHQIKFMVDTLEERGENVLVVIPHKYGYNSFYTSKSHHQQLDAEERTIMNDLLRRKKLYKVPPRCLDDFYWMLASVSDQVSARKEVDLSVANDDSSGRWPGVRPVLISNDQMRDHKWELLEPRLFRRWYGCHIVNYNFTAFVMGECVDGNEIFFSQADFFSREIQGNQSGSGKAWHFPVSDWDLEERFAVR</sequence>
<evidence type="ECO:0000313" key="5">
    <source>
        <dbReference type="Proteomes" id="UP001224775"/>
    </source>
</evidence>
<name>A0AAD8Y3W6_9STRA</name>
<feature type="compositionally biased region" description="Low complexity" evidence="2">
    <location>
        <begin position="217"/>
        <end position="231"/>
    </location>
</feature>
<dbReference type="Gene3D" id="3.40.50.11980">
    <property type="match status" value="1"/>
</dbReference>
<dbReference type="GO" id="GO:0001682">
    <property type="term" value="P:tRNA 5'-leader removal"/>
    <property type="evidence" value="ECO:0007669"/>
    <property type="project" value="TreeGrafter"/>
</dbReference>
<feature type="compositionally biased region" description="Low complexity" evidence="2">
    <location>
        <begin position="138"/>
        <end position="153"/>
    </location>
</feature>
<dbReference type="GO" id="GO:0004526">
    <property type="term" value="F:ribonuclease P activity"/>
    <property type="evidence" value="ECO:0007669"/>
    <property type="project" value="UniProtKB-EC"/>
</dbReference>
<dbReference type="EC" id="3.1.26.5" evidence="4"/>
<dbReference type="InterPro" id="IPR033443">
    <property type="entry name" value="PROP1-like_PPR_dom"/>
</dbReference>
<keyword evidence="1" id="KW-0677">Repeat</keyword>
<dbReference type="AlphaFoldDB" id="A0AAD8Y3W6"/>
<gene>
    <name evidence="4" type="ORF">QTG54_010768</name>
</gene>
<feature type="region of interest" description="Disordered" evidence="2">
    <location>
        <begin position="214"/>
        <end position="233"/>
    </location>
</feature>